<dbReference type="PANTHER" id="PTHR12681:SF0">
    <property type="entry name" value="ZINC FINGER CCCH DOMAIN-CONTAINING PROTEIN 15"/>
    <property type="match status" value="1"/>
</dbReference>
<keyword evidence="3 4" id="KW-0862">Zinc</keyword>
<sequence length="87" mass="10029">MSRNSNNPYNPNLILPKSLPSQPKVPVGVDPKSILCEFFKVGQCAKGFKCKFSHDLNNQRKGEILTFIVISVTKKQWRIGTKRLWRR</sequence>
<dbReference type="InterPro" id="IPR000571">
    <property type="entry name" value="Znf_CCCH"/>
</dbReference>
<evidence type="ECO:0000313" key="7">
    <source>
        <dbReference type="Proteomes" id="UP001359559"/>
    </source>
</evidence>
<dbReference type="AlphaFoldDB" id="A0AAN9P453"/>
<name>A0AAN9P453_CLITE</name>
<evidence type="ECO:0000256" key="3">
    <source>
        <dbReference type="ARBA" id="ARBA00022833"/>
    </source>
</evidence>
<dbReference type="Pfam" id="PF00642">
    <property type="entry name" value="zf-CCCH"/>
    <property type="match status" value="1"/>
</dbReference>
<dbReference type="PANTHER" id="PTHR12681">
    <property type="entry name" value="ZINC FINGER-CONTAINING PROTEIN P48ZNF"/>
    <property type="match status" value="1"/>
</dbReference>
<dbReference type="GO" id="GO:0008270">
    <property type="term" value="F:zinc ion binding"/>
    <property type="evidence" value="ECO:0007669"/>
    <property type="project" value="UniProtKB-KW"/>
</dbReference>
<dbReference type="GO" id="GO:0002181">
    <property type="term" value="P:cytoplasmic translation"/>
    <property type="evidence" value="ECO:0007669"/>
    <property type="project" value="TreeGrafter"/>
</dbReference>
<dbReference type="GO" id="GO:0005829">
    <property type="term" value="C:cytosol"/>
    <property type="evidence" value="ECO:0007669"/>
    <property type="project" value="TreeGrafter"/>
</dbReference>
<accession>A0AAN9P453</accession>
<protein>
    <recommendedName>
        <fullName evidence="5">C3H1-type domain-containing protein</fullName>
    </recommendedName>
</protein>
<keyword evidence="2 4" id="KW-0863">Zinc-finger</keyword>
<dbReference type="EMBL" id="JAYKXN010000005">
    <property type="protein sequence ID" value="KAK7285108.1"/>
    <property type="molecule type" value="Genomic_DNA"/>
</dbReference>
<dbReference type="Gene3D" id="4.10.1000.10">
    <property type="entry name" value="Zinc finger, CCCH-type"/>
    <property type="match status" value="1"/>
</dbReference>
<evidence type="ECO:0000256" key="4">
    <source>
        <dbReference type="PROSITE-ProRule" id="PRU00723"/>
    </source>
</evidence>
<dbReference type="InterPro" id="IPR036855">
    <property type="entry name" value="Znf_CCCH_sf"/>
</dbReference>
<comment type="caution">
    <text evidence="6">The sequence shown here is derived from an EMBL/GenBank/DDBJ whole genome shotgun (WGS) entry which is preliminary data.</text>
</comment>
<proteinExistence type="predicted"/>
<keyword evidence="1 4" id="KW-0479">Metal-binding</keyword>
<gene>
    <name evidence="6" type="ORF">RJT34_19867</name>
</gene>
<organism evidence="6 7">
    <name type="scientific">Clitoria ternatea</name>
    <name type="common">Butterfly pea</name>
    <dbReference type="NCBI Taxonomy" id="43366"/>
    <lineage>
        <taxon>Eukaryota</taxon>
        <taxon>Viridiplantae</taxon>
        <taxon>Streptophyta</taxon>
        <taxon>Embryophyta</taxon>
        <taxon>Tracheophyta</taxon>
        <taxon>Spermatophyta</taxon>
        <taxon>Magnoliopsida</taxon>
        <taxon>eudicotyledons</taxon>
        <taxon>Gunneridae</taxon>
        <taxon>Pentapetalae</taxon>
        <taxon>rosids</taxon>
        <taxon>fabids</taxon>
        <taxon>Fabales</taxon>
        <taxon>Fabaceae</taxon>
        <taxon>Papilionoideae</taxon>
        <taxon>50 kb inversion clade</taxon>
        <taxon>NPAAA clade</taxon>
        <taxon>indigoferoid/millettioid clade</taxon>
        <taxon>Phaseoleae</taxon>
        <taxon>Clitoria</taxon>
    </lineage>
</organism>
<dbReference type="Proteomes" id="UP001359559">
    <property type="component" value="Unassembled WGS sequence"/>
</dbReference>
<reference evidence="6 7" key="1">
    <citation type="submission" date="2024-01" db="EMBL/GenBank/DDBJ databases">
        <title>The genomes of 5 underutilized Papilionoideae crops provide insights into root nodulation and disease resistance.</title>
        <authorList>
            <person name="Yuan L."/>
        </authorList>
    </citation>
    <scope>NUCLEOTIDE SEQUENCE [LARGE SCALE GENOMIC DNA]</scope>
    <source>
        <strain evidence="6">LY-2023</strain>
        <tissue evidence="6">Leaf</tissue>
    </source>
</reference>
<dbReference type="GO" id="GO:0003729">
    <property type="term" value="F:mRNA binding"/>
    <property type="evidence" value="ECO:0007669"/>
    <property type="project" value="TreeGrafter"/>
</dbReference>
<evidence type="ECO:0000256" key="2">
    <source>
        <dbReference type="ARBA" id="ARBA00022771"/>
    </source>
</evidence>
<feature type="zinc finger region" description="C3H1-type" evidence="4">
    <location>
        <begin position="30"/>
        <end position="57"/>
    </location>
</feature>
<dbReference type="SUPFAM" id="SSF90229">
    <property type="entry name" value="CCCH zinc finger"/>
    <property type="match status" value="1"/>
</dbReference>
<dbReference type="SMART" id="SM00356">
    <property type="entry name" value="ZnF_C3H1"/>
    <property type="match status" value="1"/>
</dbReference>
<evidence type="ECO:0000256" key="1">
    <source>
        <dbReference type="ARBA" id="ARBA00022723"/>
    </source>
</evidence>
<dbReference type="PROSITE" id="PS50103">
    <property type="entry name" value="ZF_C3H1"/>
    <property type="match status" value="1"/>
</dbReference>
<evidence type="ECO:0000313" key="6">
    <source>
        <dbReference type="EMBL" id="KAK7285108.1"/>
    </source>
</evidence>
<evidence type="ECO:0000259" key="5">
    <source>
        <dbReference type="PROSITE" id="PS50103"/>
    </source>
</evidence>
<keyword evidence="7" id="KW-1185">Reference proteome</keyword>
<feature type="domain" description="C3H1-type" evidence="5">
    <location>
        <begin position="30"/>
        <end position="57"/>
    </location>
</feature>